<name>A0A0L7L254_OPEBR</name>
<sequence>MNDLLKALNNSKETSNEEDLIREKTSKPAVIDTTDSTPTKVLKRRYVDVADRRMPWSLFSKELTNTEKAHTLAVYIKLMSINSYRQARRSANFASWPPPIQIVEESTKILPMRSTRSGRTVPSYSGFDEDSTDFDFLVHSSKPKRRKVSTSQDIVKKQDEIYSNKVVSLKRKTSKDESSRPAKEPKLNEIGNGVKPKHDMFTLIED</sequence>
<dbReference type="AlphaFoldDB" id="A0A0L7L254"/>
<evidence type="ECO:0000313" key="3">
    <source>
        <dbReference type="Proteomes" id="UP000037510"/>
    </source>
</evidence>
<keyword evidence="3" id="KW-1185">Reference proteome</keyword>
<gene>
    <name evidence="2" type="ORF">OBRU01_16822</name>
</gene>
<feature type="region of interest" description="Disordered" evidence="1">
    <location>
        <begin position="166"/>
        <end position="206"/>
    </location>
</feature>
<proteinExistence type="predicted"/>
<comment type="caution">
    <text evidence="2">The sequence shown here is derived from an EMBL/GenBank/DDBJ whole genome shotgun (WGS) entry which is preliminary data.</text>
</comment>
<evidence type="ECO:0000256" key="1">
    <source>
        <dbReference type="SAM" id="MobiDB-lite"/>
    </source>
</evidence>
<reference evidence="2 3" key="1">
    <citation type="journal article" date="2015" name="Genome Biol. Evol.">
        <title>The genome of winter moth (Operophtera brumata) provides a genomic perspective on sexual dimorphism and phenology.</title>
        <authorList>
            <person name="Derks M.F."/>
            <person name="Smit S."/>
            <person name="Salis L."/>
            <person name="Schijlen E."/>
            <person name="Bossers A."/>
            <person name="Mateman C."/>
            <person name="Pijl A.S."/>
            <person name="de Ridder D."/>
            <person name="Groenen M.A."/>
            <person name="Visser M.E."/>
            <person name="Megens H.J."/>
        </authorList>
    </citation>
    <scope>NUCLEOTIDE SEQUENCE [LARGE SCALE GENOMIC DNA]</scope>
    <source>
        <strain evidence="2">WM2013NL</strain>
        <tissue evidence="2">Head and thorax</tissue>
    </source>
</reference>
<feature type="region of interest" description="Disordered" evidence="1">
    <location>
        <begin position="1"/>
        <end position="22"/>
    </location>
</feature>
<accession>A0A0L7L254</accession>
<protein>
    <submittedName>
        <fullName evidence="2">Glutamate synthase (NADPH)</fullName>
    </submittedName>
</protein>
<feature type="compositionally biased region" description="Basic and acidic residues" evidence="1">
    <location>
        <begin position="174"/>
        <end position="187"/>
    </location>
</feature>
<dbReference type="Proteomes" id="UP000037510">
    <property type="component" value="Unassembled WGS sequence"/>
</dbReference>
<dbReference type="EMBL" id="JTDY01003526">
    <property type="protein sequence ID" value="KOB69401.1"/>
    <property type="molecule type" value="Genomic_DNA"/>
</dbReference>
<organism evidence="2 3">
    <name type="scientific">Operophtera brumata</name>
    <name type="common">Winter moth</name>
    <name type="synonym">Phalaena brumata</name>
    <dbReference type="NCBI Taxonomy" id="104452"/>
    <lineage>
        <taxon>Eukaryota</taxon>
        <taxon>Metazoa</taxon>
        <taxon>Ecdysozoa</taxon>
        <taxon>Arthropoda</taxon>
        <taxon>Hexapoda</taxon>
        <taxon>Insecta</taxon>
        <taxon>Pterygota</taxon>
        <taxon>Neoptera</taxon>
        <taxon>Endopterygota</taxon>
        <taxon>Lepidoptera</taxon>
        <taxon>Glossata</taxon>
        <taxon>Ditrysia</taxon>
        <taxon>Geometroidea</taxon>
        <taxon>Geometridae</taxon>
        <taxon>Larentiinae</taxon>
        <taxon>Operophtera</taxon>
    </lineage>
</organism>
<evidence type="ECO:0000313" key="2">
    <source>
        <dbReference type="EMBL" id="KOB69401.1"/>
    </source>
</evidence>